<dbReference type="GO" id="GO:0006260">
    <property type="term" value="P:DNA replication"/>
    <property type="evidence" value="ECO:0007669"/>
    <property type="project" value="UniProtKB-KW"/>
</dbReference>
<dbReference type="PANTHER" id="PTHR31511">
    <property type="entry name" value="PROTEIN CBG23764"/>
    <property type="match status" value="1"/>
</dbReference>
<dbReference type="GO" id="GO:0000166">
    <property type="term" value="F:nucleotide binding"/>
    <property type="evidence" value="ECO:0007669"/>
    <property type="project" value="InterPro"/>
</dbReference>
<dbReference type="PANTHER" id="PTHR31511:SF12">
    <property type="entry name" value="RHO TERMINATION FACTOR N-TERMINAL DOMAIN-CONTAINING PROTEIN"/>
    <property type="match status" value="1"/>
</dbReference>
<keyword evidence="7" id="KW-0238">DNA-binding</keyword>
<evidence type="ECO:0000256" key="2">
    <source>
        <dbReference type="ARBA" id="ARBA00012417"/>
    </source>
</evidence>
<feature type="domain" description="DNA-directed DNA polymerase family B mitochondria/virus" evidence="9">
    <location>
        <begin position="18"/>
        <end position="292"/>
    </location>
</feature>
<keyword evidence="3" id="KW-0808">Transferase</keyword>
<gene>
    <name evidence="10" type="ORF">PACLA_8A036635</name>
</gene>
<keyword evidence="11" id="KW-1185">Reference proteome</keyword>
<dbReference type="GO" id="GO:0003887">
    <property type="term" value="F:DNA-directed DNA polymerase activity"/>
    <property type="evidence" value="ECO:0007669"/>
    <property type="project" value="UniProtKB-KW"/>
</dbReference>
<dbReference type="EMBL" id="CACRXK020008780">
    <property type="protein sequence ID" value="CAB4015604.1"/>
    <property type="molecule type" value="Genomic_DNA"/>
</dbReference>
<dbReference type="Proteomes" id="UP001152795">
    <property type="component" value="Unassembled WGS sequence"/>
</dbReference>
<sequence length="296" mass="34219">MEINCIPNNIEKYISFSIDKLDFIDSLQFMNASLERLVSNLSKSGADMFPILQRYVESEKVSLLLRKGVYPYDYMDSVEKFAKETLPPQECFYSVLHDEHITDADYNHATRVFEAFSCQSMGDYYDLYLKSDVLLLADAFENFQNVCLKAYNLDPCHFYTSPGLAWQACLKMTEVELELLTDPDMYLFIEEGLRGGISMISNRFGKANNPYYDPDKDSSYVMYLDANNLYGWAMSQPLPTGEFDWLNEEEISNLDITQIPDDSEEGYILEVDLKYPKGLHDLHNDYPLAPEKMKFS</sequence>
<organism evidence="10 11">
    <name type="scientific">Paramuricea clavata</name>
    <name type="common">Red gorgonian</name>
    <name type="synonym">Violescent sea-whip</name>
    <dbReference type="NCBI Taxonomy" id="317549"/>
    <lineage>
        <taxon>Eukaryota</taxon>
        <taxon>Metazoa</taxon>
        <taxon>Cnidaria</taxon>
        <taxon>Anthozoa</taxon>
        <taxon>Octocorallia</taxon>
        <taxon>Malacalcyonacea</taxon>
        <taxon>Plexauridae</taxon>
        <taxon>Paramuricea</taxon>
    </lineage>
</organism>
<protein>
    <recommendedName>
        <fullName evidence="2">DNA-directed DNA polymerase</fullName>
        <ecNumber evidence="2">2.7.7.7</ecNumber>
    </recommendedName>
</protein>
<evidence type="ECO:0000256" key="4">
    <source>
        <dbReference type="ARBA" id="ARBA00022695"/>
    </source>
</evidence>
<proteinExistence type="inferred from homology"/>
<keyword evidence="5" id="KW-0235">DNA replication</keyword>
<comment type="catalytic activity">
    <reaction evidence="8">
        <text>DNA(n) + a 2'-deoxyribonucleoside 5'-triphosphate = DNA(n+1) + diphosphate</text>
        <dbReference type="Rhea" id="RHEA:22508"/>
        <dbReference type="Rhea" id="RHEA-COMP:17339"/>
        <dbReference type="Rhea" id="RHEA-COMP:17340"/>
        <dbReference type="ChEBI" id="CHEBI:33019"/>
        <dbReference type="ChEBI" id="CHEBI:61560"/>
        <dbReference type="ChEBI" id="CHEBI:173112"/>
        <dbReference type="EC" id="2.7.7.7"/>
    </reaction>
</comment>
<dbReference type="SUPFAM" id="SSF56672">
    <property type="entry name" value="DNA/RNA polymerases"/>
    <property type="match status" value="1"/>
</dbReference>
<evidence type="ECO:0000259" key="9">
    <source>
        <dbReference type="Pfam" id="PF03175"/>
    </source>
</evidence>
<dbReference type="EC" id="2.7.7.7" evidence="2"/>
<evidence type="ECO:0000256" key="1">
    <source>
        <dbReference type="ARBA" id="ARBA00005755"/>
    </source>
</evidence>
<comment type="caution">
    <text evidence="10">The sequence shown here is derived from an EMBL/GenBank/DDBJ whole genome shotgun (WGS) entry which is preliminary data.</text>
</comment>
<keyword evidence="6" id="KW-0239">DNA-directed DNA polymerase</keyword>
<dbReference type="OrthoDB" id="5982605at2759"/>
<evidence type="ECO:0000256" key="8">
    <source>
        <dbReference type="ARBA" id="ARBA00049244"/>
    </source>
</evidence>
<comment type="similarity">
    <text evidence="1">Belongs to the DNA polymerase type-B family.</text>
</comment>
<evidence type="ECO:0000313" key="11">
    <source>
        <dbReference type="Proteomes" id="UP001152795"/>
    </source>
</evidence>
<name>A0A7D9IXW6_PARCT</name>
<accession>A0A7D9IXW6</accession>
<evidence type="ECO:0000256" key="5">
    <source>
        <dbReference type="ARBA" id="ARBA00022705"/>
    </source>
</evidence>
<evidence type="ECO:0000256" key="6">
    <source>
        <dbReference type="ARBA" id="ARBA00022932"/>
    </source>
</evidence>
<dbReference type="InterPro" id="IPR043502">
    <property type="entry name" value="DNA/RNA_pol_sf"/>
</dbReference>
<evidence type="ECO:0000313" key="10">
    <source>
        <dbReference type="EMBL" id="CAB4015604.1"/>
    </source>
</evidence>
<keyword evidence="4" id="KW-0548">Nucleotidyltransferase</keyword>
<reference evidence="10" key="1">
    <citation type="submission" date="2020-04" db="EMBL/GenBank/DDBJ databases">
        <authorList>
            <person name="Alioto T."/>
            <person name="Alioto T."/>
            <person name="Gomez Garrido J."/>
        </authorList>
    </citation>
    <scope>NUCLEOTIDE SEQUENCE</scope>
    <source>
        <strain evidence="10">A484AB</strain>
    </source>
</reference>
<dbReference type="AlphaFoldDB" id="A0A7D9IXW6"/>
<evidence type="ECO:0000256" key="7">
    <source>
        <dbReference type="ARBA" id="ARBA00023125"/>
    </source>
</evidence>
<evidence type="ECO:0000256" key="3">
    <source>
        <dbReference type="ARBA" id="ARBA00022679"/>
    </source>
</evidence>
<dbReference type="Pfam" id="PF03175">
    <property type="entry name" value="DNA_pol_B_2"/>
    <property type="match status" value="1"/>
</dbReference>
<dbReference type="GO" id="GO:0003677">
    <property type="term" value="F:DNA binding"/>
    <property type="evidence" value="ECO:0007669"/>
    <property type="project" value="UniProtKB-KW"/>
</dbReference>
<dbReference type="InterPro" id="IPR004868">
    <property type="entry name" value="DNA-dir_DNA_pol_B_mt/vir"/>
</dbReference>